<dbReference type="Gene3D" id="2.60.40.1120">
    <property type="entry name" value="Carboxypeptidase-like, regulatory domain"/>
    <property type="match status" value="1"/>
</dbReference>
<gene>
    <name evidence="2" type="ORF">GC096_34770</name>
</gene>
<evidence type="ECO:0000313" key="2">
    <source>
        <dbReference type="EMBL" id="NOU69181.1"/>
    </source>
</evidence>
<comment type="caution">
    <text evidence="2">The sequence shown here is derived from an EMBL/GenBank/DDBJ whole genome shotgun (WGS) entry which is preliminary data.</text>
</comment>
<name>A0ABX1XMK6_9BACL</name>
<keyword evidence="3" id="KW-1185">Reference proteome</keyword>
<proteinExistence type="predicted"/>
<dbReference type="SUPFAM" id="SSF49452">
    <property type="entry name" value="Starch-binding domain-like"/>
    <property type="match status" value="1"/>
</dbReference>
<feature type="domain" description="ER membrane protein complex subunit 7 beta-sandwich" evidence="1">
    <location>
        <begin position="74"/>
        <end position="129"/>
    </location>
</feature>
<dbReference type="InterPro" id="IPR019008">
    <property type="entry name" value="Beta_sandwich_EMC7"/>
</dbReference>
<evidence type="ECO:0000313" key="3">
    <source>
        <dbReference type="Proteomes" id="UP000653578"/>
    </source>
</evidence>
<dbReference type="EMBL" id="WHNY01000087">
    <property type="protein sequence ID" value="NOU69181.1"/>
    <property type="molecule type" value="Genomic_DNA"/>
</dbReference>
<dbReference type="Proteomes" id="UP000653578">
    <property type="component" value="Unassembled WGS sequence"/>
</dbReference>
<protein>
    <submittedName>
        <fullName evidence="2">DUF2012 domain-containing protein</fullName>
    </submittedName>
</protein>
<organism evidence="2 3">
    <name type="scientific">Paenibacillus plantarum</name>
    <dbReference type="NCBI Taxonomy" id="2654975"/>
    <lineage>
        <taxon>Bacteria</taxon>
        <taxon>Bacillati</taxon>
        <taxon>Bacillota</taxon>
        <taxon>Bacilli</taxon>
        <taxon>Bacillales</taxon>
        <taxon>Paenibacillaceae</taxon>
        <taxon>Paenibacillus</taxon>
    </lineage>
</organism>
<accession>A0ABX1XMK6</accession>
<reference evidence="2 3" key="1">
    <citation type="submission" date="2019-10" db="EMBL/GenBank/DDBJ databases">
        <title>Description of Paenibacillus humi sp. nov.</title>
        <authorList>
            <person name="Carlier A."/>
            <person name="Qi S."/>
        </authorList>
    </citation>
    <scope>NUCLEOTIDE SEQUENCE [LARGE SCALE GENOMIC DNA]</scope>
    <source>
        <strain evidence="2 3">LMG 31461</strain>
    </source>
</reference>
<evidence type="ECO:0000259" key="1">
    <source>
        <dbReference type="Pfam" id="PF09430"/>
    </source>
</evidence>
<dbReference type="InterPro" id="IPR013784">
    <property type="entry name" value="Carb-bd-like_fold"/>
</dbReference>
<dbReference type="Pfam" id="PF09430">
    <property type="entry name" value="EMC7_beta-sandw"/>
    <property type="match status" value="1"/>
</dbReference>
<sequence>MSQTPLTDSLLLTRWGLYILILRASEQQKGFRKPIFVFKVRRIPHVDQIRISQLRSRVSLVVCVIDALTSQAPLGNTTTVHLEGTRSKAIRKSNGSYIFNDLSPGEYRLSVHSEYYFQEQTNITVNAHNFIEVVQMKPLPSYPFSQGAGLIRFMLQNAAGSPIRNAHLQSTVLTEDCARARVMVDQADKGANEMTLGSFTGGIVVGDVYLLRGRGSQPAEEVIHISEVLEHQKRFRLANPLTKSYSRGAMLLPIQETRSTERGEVVIAFRGNRIPTFHTELVITYGTDSEHTIKDLAVVEGTTTNLGTIHLA</sequence>